<name>A0A8H3YTZ3_VENIN</name>
<evidence type="ECO:0000256" key="12">
    <source>
        <dbReference type="PIRSR" id="PIRSR615500-1"/>
    </source>
</evidence>
<dbReference type="Gene3D" id="3.40.50.200">
    <property type="entry name" value="Peptidase S8/S53 domain"/>
    <property type="match status" value="1"/>
</dbReference>
<dbReference type="FunFam" id="3.20.20.80:FF:000138">
    <property type="entry name" value="Putative alpha-glucosidase AgdA"/>
    <property type="match status" value="1"/>
</dbReference>
<evidence type="ECO:0000259" key="20">
    <source>
        <dbReference type="Pfam" id="PF13802"/>
    </source>
</evidence>
<dbReference type="SUPFAM" id="SSF51011">
    <property type="entry name" value="Glycosyl hydrolase domain"/>
    <property type="match status" value="1"/>
</dbReference>
<dbReference type="InterPro" id="IPR034187">
    <property type="entry name" value="Peptidases_S8_5"/>
</dbReference>
<dbReference type="FunFam" id="2.60.40.1760:FF:000005">
    <property type="entry name" value="Putative alpha-glucosidase AgdA"/>
    <property type="match status" value="1"/>
</dbReference>
<dbReference type="InterPro" id="IPR017853">
    <property type="entry name" value="GH"/>
</dbReference>
<dbReference type="PROSITE" id="PS00137">
    <property type="entry name" value="SUBTILASE_HIS"/>
    <property type="match status" value="1"/>
</dbReference>
<dbReference type="EC" id="3.2.1.20" evidence="4"/>
<evidence type="ECO:0000313" key="22">
    <source>
        <dbReference type="EMBL" id="KAE9969912.1"/>
    </source>
</evidence>
<dbReference type="InterPro" id="IPR011013">
    <property type="entry name" value="Gal_mutarotase_sf_dom"/>
</dbReference>
<proteinExistence type="inferred from homology"/>
<dbReference type="Pfam" id="PF06280">
    <property type="entry name" value="fn3_5"/>
    <property type="match status" value="1"/>
</dbReference>
<dbReference type="InterPro" id="IPR022398">
    <property type="entry name" value="Peptidase_S8_His-AS"/>
</dbReference>
<dbReference type="Gene3D" id="2.60.40.1760">
    <property type="entry name" value="glycosyl hydrolase (family 31)"/>
    <property type="match status" value="1"/>
</dbReference>
<evidence type="ECO:0000313" key="23">
    <source>
        <dbReference type="Proteomes" id="UP000433883"/>
    </source>
</evidence>
<dbReference type="GO" id="GO:0016020">
    <property type="term" value="C:membrane"/>
    <property type="evidence" value="ECO:0007669"/>
    <property type="project" value="InterPro"/>
</dbReference>
<dbReference type="FunFam" id="2.60.40.1180:FF:000001">
    <property type="entry name" value="Maltase-glucoamylase, intestinal"/>
    <property type="match status" value="1"/>
</dbReference>
<dbReference type="InterPro" id="IPR015500">
    <property type="entry name" value="Peptidase_S8_subtilisin-rel"/>
</dbReference>
<sequence length="1898" mass="204511">MSLPMQCLIWALLMVSTLANVYIVEAETEQDLNSFVELVRSQRIGCLKGLQFDIRHEFSSALFWGTSFQPLESESLSSYTTSALESCFSSQPGVKAAWSSQQHALAQDPFGDQVDQQPGILNGTGYLHDVNDINQLLRASSVHESTGVAELHRKNITGHGITIAIVDSGLDYHHRALGGGFGAGYKVTYGRDLVGTKGQSELDPYNECRYHGTHVTGIAAGKDPLTEWVGVAPDAKIEHYRIAACEDVGIESDVIIKALLEAHDRKVDVISLSISLHTGPFTDDPVSLVLSRINNDGIVCVVAAGNNGLQGSFSADAPAAGMGVLSVASSSVKHAIKSRPTARLHVRNETFIFPWAPANSSHFPDTIHLAAHASTNSSTGDACTPLSIGDISNVTLLVNRGGCKFQQKMQNVQRSGGRFMLIQDIQGSDLFDFDLNVPGILGVGAIPFNVGQKMRQFLSQGQQVSLSMDSNFTTTSYMATVRNSSLIDGIGPRSTWGPSGDFRFVPSLAAPGNGIMSTFPRSWGGYGVLSGTSMAAPYVSGCVALIKQVRPSLSAQEIVALLVSTADPVRFNDGSKPHDFLAPVFQQGGGIINPLRALKTFGIPSAPFLSFNDTKTTENQKQGSVGIRNTGSQPIRYEIGTSAAVTILAFTTQEDQTIAPWTRLNESTVASKEFMETLKPNLTAALTFENDQDHILLQPGESAEIKVTADLTPLTRSRSRCPLYGGYLTLNSNATLQSNTSSTLRIPFGGLACSLQDIKTIKSSSGPSWKDIPWVTSLGKTTIAESTNPVSQYTSIPSNVTFNLPGPASTSTNSSSTAGILYPTVLLRLGIFTKQVTIDALPWSNISYINLSNVTTAKSGPAFSETLTRRPGGFNRVDSTSMARSSLRKVIGVISTGLFLNNAQAQGVTPTPTTATELTATIAGSVVTYSPKFTIPAAADDGANLLPNIHDPLAVDAQTVCPGYTASNYARNAHGFSASLKLAGEACNVYGTDVDELNLNVQFQNADRLSVQITPTNVDASNSSWYVLPETLVPRPGLDEDAKSTTIDNDFQITWSNDPTFSFTVLRRSSGDVVFSTAGSKLVYEDQFIEFVTTMPENYNIYGLGEQIHGFRLGNNYTATIFAADAGDPIDGNIYGSHPFYLDTRYYEVDPETGNKTLVTSNDTSASSTYESVSHGVFLRNAHAQEVLMRADNITWRTLGGSIDLFFFDGPTQPEVTKQYQVGAIGLPAMQQYFSFGYHQCRWGYQNWTILQEVVDNFRNYNIPLENIWTDIDYMNRYRDFDMDPNTFSVSEGKQFLDKIHANHQHYIPIVDSAIYIPNPDNATDAYAVYDRGNSSDVFMKNPDGSEYIGAVWPGYTVYPDWHADESVPWWVNEMVMWYKDINFDGIWIDMSEVSSFCIGSCGTGNLSLNPAHVPFLLPGEPGNLQLEYPEGFNITNATEASSVAALSSSQAAALSSTAVSTSTESAVTSTSSTSTSASYVRTTPTPGVRNVELPPYVINNINGQLGTHALAPNATHADGVQEYDVHNLFGHQILNATYQALLSVLPGKRPFIIGRSTFAGSGKWAGHWGGDNNSKWPWMGFSIPQALHFGLFGIPMFGVDTCGFNGNSDEELCNRWMQLSAFFPFYRNHNVIGTISQEPYIWASVAEATRKAIAIRYALLPYMYTLFHSAHTTGTTVMRALAWEFPNDPSLANADRQFLLGPSILITPVLAQGATSVNGVFPGVGKGEVWYDWYTHSAIHASAGENITIAAPLGHIPVYIRGGSVLPLQQPGYTTFESRHNPWALLVALNLDGAATGSLYLDDGESIVQNSTLFVEFTASAGKLSVSATGEFVDANSLANITILGLSGAPVDVALDGVSIGGGVSFDGGSGVLSVTGLAGAAGGGGAWSRDWVLSWS</sequence>
<dbReference type="InterPro" id="IPR025887">
    <property type="entry name" value="Glyco_hydro_31_N_dom"/>
</dbReference>
<dbReference type="InterPro" id="IPR010435">
    <property type="entry name" value="C5a/SBT2-like_Fn3"/>
</dbReference>
<feature type="region of interest" description="Disordered" evidence="15">
    <location>
        <begin position="1464"/>
        <end position="1487"/>
    </location>
</feature>
<evidence type="ECO:0000256" key="1">
    <source>
        <dbReference type="ARBA" id="ARBA00001657"/>
    </source>
</evidence>
<evidence type="ECO:0000256" key="6">
    <source>
        <dbReference type="ARBA" id="ARBA00022729"/>
    </source>
</evidence>
<feature type="chain" id="PRO_5034836334" description="alpha-glucosidase" evidence="16">
    <location>
        <begin position="20"/>
        <end position="1898"/>
    </location>
</feature>
<comment type="similarity">
    <text evidence="2">Belongs to the glycosyl hydrolase 31 family.</text>
</comment>
<dbReference type="InterPro" id="IPR013780">
    <property type="entry name" value="Glyco_hydro_b"/>
</dbReference>
<organism evidence="22 23">
    <name type="scientific">Venturia inaequalis</name>
    <name type="common">Apple scab fungus</name>
    <dbReference type="NCBI Taxonomy" id="5025"/>
    <lineage>
        <taxon>Eukaryota</taxon>
        <taxon>Fungi</taxon>
        <taxon>Dikarya</taxon>
        <taxon>Ascomycota</taxon>
        <taxon>Pezizomycotina</taxon>
        <taxon>Dothideomycetes</taxon>
        <taxon>Pleosporomycetidae</taxon>
        <taxon>Venturiales</taxon>
        <taxon>Venturiaceae</taxon>
        <taxon>Venturia</taxon>
    </lineage>
</organism>
<reference evidence="22 23" key="1">
    <citation type="submission" date="2019-11" db="EMBL/GenBank/DDBJ databases">
        <title>Venturia inaequalis Genome Resource.</title>
        <authorList>
            <person name="Lichtner F.J."/>
        </authorList>
    </citation>
    <scope>NUCLEOTIDE SEQUENCE [LARGE SCALE GENOMIC DNA]</scope>
    <source>
        <strain evidence="22">Bline_iso_100314</strain>
    </source>
</reference>
<dbReference type="GO" id="GO:0030246">
    <property type="term" value="F:carbohydrate binding"/>
    <property type="evidence" value="ECO:0007669"/>
    <property type="project" value="InterPro"/>
</dbReference>
<evidence type="ECO:0000259" key="19">
    <source>
        <dbReference type="Pfam" id="PF06280"/>
    </source>
</evidence>
<dbReference type="GO" id="GO:0005975">
    <property type="term" value="P:carbohydrate metabolic process"/>
    <property type="evidence" value="ECO:0007669"/>
    <property type="project" value="InterPro"/>
</dbReference>
<comment type="similarity">
    <text evidence="3 13 14">Belongs to the peptidase S8 family.</text>
</comment>
<evidence type="ECO:0000256" key="7">
    <source>
        <dbReference type="ARBA" id="ARBA00022801"/>
    </source>
</evidence>
<dbReference type="PRINTS" id="PR00723">
    <property type="entry name" value="SUBTILISIN"/>
</dbReference>
<dbReference type="InterPro" id="IPR023828">
    <property type="entry name" value="Peptidase_S8_Ser-AS"/>
</dbReference>
<evidence type="ECO:0000256" key="8">
    <source>
        <dbReference type="ARBA" id="ARBA00022825"/>
    </source>
</evidence>
<dbReference type="Gene3D" id="2.60.40.1180">
    <property type="entry name" value="Golgi alpha-mannosidase II"/>
    <property type="match status" value="2"/>
</dbReference>
<evidence type="ECO:0000259" key="18">
    <source>
        <dbReference type="Pfam" id="PF01055"/>
    </source>
</evidence>
<keyword evidence="10" id="KW-0326">Glycosidase</keyword>
<dbReference type="SUPFAM" id="SSF52743">
    <property type="entry name" value="Subtilisin-like"/>
    <property type="match status" value="1"/>
</dbReference>
<comment type="catalytic activity">
    <reaction evidence="1">
        <text>Hydrolysis of terminal, non-reducing (1-&gt;4)-linked alpha-D-glucose residues with release of alpha-D-glucose.</text>
        <dbReference type="EC" id="3.2.1.20"/>
    </reaction>
</comment>
<dbReference type="EMBL" id="WNWQ01000350">
    <property type="protein sequence ID" value="KAE9969912.1"/>
    <property type="molecule type" value="Genomic_DNA"/>
</dbReference>
<dbReference type="InterPro" id="IPR000322">
    <property type="entry name" value="Glyco_hydro_31_TIM"/>
</dbReference>
<evidence type="ECO:0000256" key="5">
    <source>
        <dbReference type="ARBA" id="ARBA00022670"/>
    </source>
</evidence>
<keyword evidence="6 16" id="KW-0732">Signal</keyword>
<feature type="active site" description="Charge relay system" evidence="12 13">
    <location>
        <position position="533"/>
    </location>
</feature>
<dbReference type="SUPFAM" id="SSF74650">
    <property type="entry name" value="Galactose mutarotase-like"/>
    <property type="match status" value="1"/>
</dbReference>
<dbReference type="GO" id="GO:0006508">
    <property type="term" value="P:proteolysis"/>
    <property type="evidence" value="ECO:0007669"/>
    <property type="project" value="UniProtKB-KW"/>
</dbReference>
<keyword evidence="5 13" id="KW-0645">Protease</keyword>
<feature type="active site" description="Charge relay system" evidence="12 13">
    <location>
        <position position="211"/>
    </location>
</feature>
<comment type="caution">
    <text evidence="22">The sequence shown here is derived from an EMBL/GenBank/DDBJ whole genome shotgun (WGS) entry which is preliminary data.</text>
</comment>
<feature type="compositionally biased region" description="Low complexity" evidence="15">
    <location>
        <begin position="1464"/>
        <end position="1479"/>
    </location>
</feature>
<gene>
    <name evidence="22" type="ORF">BLS_005178</name>
</gene>
<dbReference type="SUPFAM" id="SSF51445">
    <property type="entry name" value="(Trans)glycosidases"/>
    <property type="match status" value="1"/>
</dbReference>
<dbReference type="Pfam" id="PF01055">
    <property type="entry name" value="Glyco_hydro_31_2nd"/>
    <property type="match status" value="1"/>
</dbReference>
<evidence type="ECO:0000256" key="16">
    <source>
        <dbReference type="SAM" id="SignalP"/>
    </source>
</evidence>
<evidence type="ECO:0000256" key="3">
    <source>
        <dbReference type="ARBA" id="ARBA00011073"/>
    </source>
</evidence>
<evidence type="ECO:0000259" key="17">
    <source>
        <dbReference type="Pfam" id="PF00082"/>
    </source>
</evidence>
<feature type="domain" description="Peptidase S8/S53" evidence="17">
    <location>
        <begin position="158"/>
        <end position="568"/>
    </location>
</feature>
<dbReference type="Proteomes" id="UP000433883">
    <property type="component" value="Unassembled WGS sequence"/>
</dbReference>
<keyword evidence="7 13" id="KW-0378">Hydrolase</keyword>
<dbReference type="CDD" id="cd14752">
    <property type="entry name" value="GH31_N"/>
    <property type="match status" value="1"/>
</dbReference>
<dbReference type="Pfam" id="PF21365">
    <property type="entry name" value="Glyco_hydro_31_3rd"/>
    <property type="match status" value="1"/>
</dbReference>
<feature type="domain" description="Glycoside hydrolase family 31 TIM barrel" evidence="18">
    <location>
        <begin position="1228"/>
        <end position="1667"/>
    </location>
</feature>
<dbReference type="GO" id="GO:0004252">
    <property type="term" value="F:serine-type endopeptidase activity"/>
    <property type="evidence" value="ECO:0007669"/>
    <property type="project" value="UniProtKB-UniRule"/>
</dbReference>
<feature type="active site" description="Charge relay system" evidence="12 13">
    <location>
        <position position="167"/>
    </location>
</feature>
<dbReference type="PANTHER" id="PTHR22762">
    <property type="entry name" value="ALPHA-GLUCOSIDASE"/>
    <property type="match status" value="1"/>
</dbReference>
<dbReference type="PANTHER" id="PTHR22762:SF133">
    <property type="entry name" value="P-TYPE DOMAIN-CONTAINING PROTEIN"/>
    <property type="match status" value="1"/>
</dbReference>
<dbReference type="InterPro" id="IPR048395">
    <property type="entry name" value="Glyco_hydro_31_C"/>
</dbReference>
<accession>A0A8H3YTZ3</accession>
<feature type="signal peptide" evidence="16">
    <location>
        <begin position="1"/>
        <end position="19"/>
    </location>
</feature>
<evidence type="ECO:0000256" key="14">
    <source>
        <dbReference type="RuleBase" id="RU003355"/>
    </source>
</evidence>
<keyword evidence="9" id="KW-0325">Glycoprotein</keyword>
<evidence type="ECO:0000256" key="15">
    <source>
        <dbReference type="SAM" id="MobiDB-lite"/>
    </source>
</evidence>
<dbReference type="GO" id="GO:0004558">
    <property type="term" value="F:alpha-1,4-glucosidase activity"/>
    <property type="evidence" value="ECO:0007669"/>
    <property type="project" value="UniProtKB-EC"/>
</dbReference>
<dbReference type="PROSITE" id="PS00138">
    <property type="entry name" value="SUBTILASE_SER"/>
    <property type="match status" value="1"/>
</dbReference>
<dbReference type="InterPro" id="IPR023827">
    <property type="entry name" value="Peptidase_S8_Asp-AS"/>
</dbReference>
<dbReference type="PROSITE" id="PS00707">
    <property type="entry name" value="GLYCOSYL_HYDROL_F31_2"/>
    <property type="match status" value="1"/>
</dbReference>
<dbReference type="Gene3D" id="3.20.20.80">
    <property type="entry name" value="Glycosidases"/>
    <property type="match status" value="2"/>
</dbReference>
<keyword evidence="8 13" id="KW-0720">Serine protease</keyword>
<evidence type="ECO:0000256" key="10">
    <source>
        <dbReference type="ARBA" id="ARBA00023295"/>
    </source>
</evidence>
<evidence type="ECO:0000256" key="2">
    <source>
        <dbReference type="ARBA" id="ARBA00007806"/>
    </source>
</evidence>
<dbReference type="InterPro" id="IPR000209">
    <property type="entry name" value="Peptidase_S8/S53_dom"/>
</dbReference>
<evidence type="ECO:0000259" key="21">
    <source>
        <dbReference type="Pfam" id="PF21365"/>
    </source>
</evidence>
<evidence type="ECO:0000256" key="11">
    <source>
        <dbReference type="ARBA" id="ARBA00041343"/>
    </source>
</evidence>
<dbReference type="PROSITE" id="PS51892">
    <property type="entry name" value="SUBTILASE"/>
    <property type="match status" value="1"/>
</dbReference>
<feature type="domain" description="Glycosyl hydrolase family 31 C-terminal" evidence="21">
    <location>
        <begin position="1675"/>
        <end position="1767"/>
    </location>
</feature>
<dbReference type="PROSITE" id="PS00129">
    <property type="entry name" value="GLYCOSYL_HYDROL_F31_1"/>
    <property type="match status" value="1"/>
</dbReference>
<feature type="domain" description="C5a peptidase/Subtilisin-like protease SBT2-like Fn3-like" evidence="19">
    <location>
        <begin position="615"/>
        <end position="748"/>
    </location>
</feature>
<dbReference type="Pfam" id="PF00082">
    <property type="entry name" value="Peptidase_S8"/>
    <property type="match status" value="1"/>
</dbReference>
<dbReference type="PROSITE" id="PS00136">
    <property type="entry name" value="SUBTILASE_ASP"/>
    <property type="match status" value="1"/>
</dbReference>
<dbReference type="InterPro" id="IPR030458">
    <property type="entry name" value="Glyco_hydro_31_AS"/>
</dbReference>
<dbReference type="InterPro" id="IPR036852">
    <property type="entry name" value="Peptidase_S8/S53_dom_sf"/>
</dbReference>
<feature type="domain" description="Glycoside hydrolase family 31 N-terminal" evidence="20">
    <location>
        <begin position="999"/>
        <end position="1145"/>
    </location>
</feature>
<dbReference type="Gene3D" id="3.50.30.30">
    <property type="match status" value="1"/>
</dbReference>
<evidence type="ECO:0000256" key="4">
    <source>
        <dbReference type="ARBA" id="ARBA00012741"/>
    </source>
</evidence>
<dbReference type="CDD" id="cd07489">
    <property type="entry name" value="Peptidases_S8_5"/>
    <property type="match status" value="1"/>
</dbReference>
<evidence type="ECO:0000256" key="13">
    <source>
        <dbReference type="PROSITE-ProRule" id="PRU01240"/>
    </source>
</evidence>
<protein>
    <recommendedName>
        <fullName evidence="4">alpha-glucosidase</fullName>
        <ecNumber evidence="4">3.2.1.20</ecNumber>
    </recommendedName>
    <alternativeName>
        <fullName evidence="11">Maltase</fullName>
    </alternativeName>
</protein>
<dbReference type="InterPro" id="IPR030459">
    <property type="entry name" value="Glyco_hydro_31_CS"/>
</dbReference>
<dbReference type="CDD" id="cd06602">
    <property type="entry name" value="GH31_MGAM_SI_GAA"/>
    <property type="match status" value="1"/>
</dbReference>
<evidence type="ECO:0000256" key="9">
    <source>
        <dbReference type="ARBA" id="ARBA00023180"/>
    </source>
</evidence>
<dbReference type="Pfam" id="PF13802">
    <property type="entry name" value="Gal_mutarotas_2"/>
    <property type="match status" value="1"/>
</dbReference>